<sequence>MRFSYHSFRFSILIGAVFISGASQGMLLPLISILLENSGTASALNGLNASALYIGVLIASPFIEKPTYKFGYKPMLIIGLALVMVSIFLFPVWESFWFWFALRLIVGIGDNMLHFAAQVWITVTSKPEKKGRNIAFYGLAFSLGFAIGPILARLLDFGLFFPFITAGSGCLIFWLCMWFLKNDYPEIYTTESGYDTGSLSRYKKVLILGWAGLVATFAYGFLEATLNGNFPVLALRNGYDIDAISALLPTFVLGGLITQIPLGMLSDKFGRKRVILIMSFLGTLSFIGASITFNYFHGLLLTFLIAGMVIGSIYSMGMTYVSDLLPNTLLSLGNILAGMSFSVGSMIGPLIGGWLIKSLPAGGFFYGIAAVMFAVFLSCLFHKGSVKAAQTNKV</sequence>
<evidence type="ECO:0000259" key="8">
    <source>
        <dbReference type="PROSITE" id="PS50850"/>
    </source>
</evidence>
<accession>A0A4R2NRS7</accession>
<evidence type="ECO:0000256" key="6">
    <source>
        <dbReference type="ARBA" id="ARBA00023136"/>
    </source>
</evidence>
<keyword evidence="5 7" id="KW-1133">Transmembrane helix</keyword>
<dbReference type="Gene3D" id="1.20.1250.20">
    <property type="entry name" value="MFS general substrate transporter like domains"/>
    <property type="match status" value="2"/>
</dbReference>
<keyword evidence="3" id="KW-1003">Cell membrane</keyword>
<dbReference type="RefSeq" id="WP_243647098.1">
    <property type="nucleotide sequence ID" value="NZ_SLXK01000024.1"/>
</dbReference>
<name>A0A4R2NRS7_9BACL</name>
<keyword evidence="2" id="KW-0813">Transport</keyword>
<feature type="transmembrane region" description="Helical" evidence="7">
    <location>
        <begin position="99"/>
        <end position="122"/>
    </location>
</feature>
<proteinExistence type="predicted"/>
<feature type="transmembrane region" description="Helical" evidence="7">
    <location>
        <begin position="363"/>
        <end position="381"/>
    </location>
</feature>
<dbReference type="PANTHER" id="PTHR23521">
    <property type="entry name" value="TRANSPORTER MFS SUPERFAMILY"/>
    <property type="match status" value="1"/>
</dbReference>
<dbReference type="AlphaFoldDB" id="A0A4R2NRS7"/>
<comment type="subcellular location">
    <subcellularLocation>
        <location evidence="1">Cell membrane</location>
        <topology evidence="1">Multi-pass membrane protein</topology>
    </subcellularLocation>
</comment>
<feature type="transmembrane region" description="Helical" evidence="7">
    <location>
        <begin position="329"/>
        <end position="351"/>
    </location>
</feature>
<dbReference type="SUPFAM" id="SSF103473">
    <property type="entry name" value="MFS general substrate transporter"/>
    <property type="match status" value="1"/>
</dbReference>
<feature type="transmembrane region" description="Helical" evidence="7">
    <location>
        <begin position="41"/>
        <end position="63"/>
    </location>
</feature>
<dbReference type="Proteomes" id="UP000295416">
    <property type="component" value="Unassembled WGS sequence"/>
</dbReference>
<feature type="transmembrane region" description="Helical" evidence="7">
    <location>
        <begin position="242"/>
        <end position="262"/>
    </location>
</feature>
<dbReference type="Pfam" id="PF07690">
    <property type="entry name" value="MFS_1"/>
    <property type="match status" value="2"/>
</dbReference>
<evidence type="ECO:0000256" key="3">
    <source>
        <dbReference type="ARBA" id="ARBA00022475"/>
    </source>
</evidence>
<feature type="transmembrane region" description="Helical" evidence="7">
    <location>
        <begin position="205"/>
        <end position="222"/>
    </location>
</feature>
<feature type="transmembrane region" description="Helical" evidence="7">
    <location>
        <begin position="274"/>
        <end position="293"/>
    </location>
</feature>
<organism evidence="9 10">
    <name type="scientific">Scopulibacillus darangshiensis</name>
    <dbReference type="NCBI Taxonomy" id="442528"/>
    <lineage>
        <taxon>Bacteria</taxon>
        <taxon>Bacillati</taxon>
        <taxon>Bacillota</taxon>
        <taxon>Bacilli</taxon>
        <taxon>Bacillales</taxon>
        <taxon>Sporolactobacillaceae</taxon>
        <taxon>Scopulibacillus</taxon>
    </lineage>
</organism>
<evidence type="ECO:0000256" key="4">
    <source>
        <dbReference type="ARBA" id="ARBA00022692"/>
    </source>
</evidence>
<dbReference type="CDD" id="cd17477">
    <property type="entry name" value="MFS_YcaD_like"/>
    <property type="match status" value="1"/>
</dbReference>
<evidence type="ECO:0000313" key="10">
    <source>
        <dbReference type="Proteomes" id="UP000295416"/>
    </source>
</evidence>
<comment type="caution">
    <text evidence="9">The sequence shown here is derived from an EMBL/GenBank/DDBJ whole genome shotgun (WGS) entry which is preliminary data.</text>
</comment>
<gene>
    <name evidence="9" type="ORF">EV207_12426</name>
</gene>
<dbReference type="InterPro" id="IPR036259">
    <property type="entry name" value="MFS_trans_sf"/>
</dbReference>
<evidence type="ECO:0000256" key="5">
    <source>
        <dbReference type="ARBA" id="ARBA00022989"/>
    </source>
</evidence>
<feature type="transmembrane region" description="Helical" evidence="7">
    <location>
        <begin position="158"/>
        <end position="180"/>
    </location>
</feature>
<evidence type="ECO:0000256" key="2">
    <source>
        <dbReference type="ARBA" id="ARBA00022448"/>
    </source>
</evidence>
<dbReference type="GO" id="GO:0005886">
    <property type="term" value="C:plasma membrane"/>
    <property type="evidence" value="ECO:0007669"/>
    <property type="project" value="UniProtKB-SubCell"/>
</dbReference>
<dbReference type="InterPro" id="IPR020846">
    <property type="entry name" value="MFS_dom"/>
</dbReference>
<feature type="transmembrane region" description="Helical" evidence="7">
    <location>
        <begin position="299"/>
        <end position="317"/>
    </location>
</feature>
<evidence type="ECO:0000313" key="9">
    <source>
        <dbReference type="EMBL" id="TCP24527.1"/>
    </source>
</evidence>
<dbReference type="EMBL" id="SLXK01000024">
    <property type="protein sequence ID" value="TCP24527.1"/>
    <property type="molecule type" value="Genomic_DNA"/>
</dbReference>
<keyword evidence="10" id="KW-1185">Reference proteome</keyword>
<keyword evidence="6 7" id="KW-0472">Membrane</keyword>
<dbReference type="GO" id="GO:0022857">
    <property type="term" value="F:transmembrane transporter activity"/>
    <property type="evidence" value="ECO:0007669"/>
    <property type="project" value="InterPro"/>
</dbReference>
<dbReference type="PROSITE" id="PS50850">
    <property type="entry name" value="MFS"/>
    <property type="match status" value="1"/>
</dbReference>
<evidence type="ECO:0000256" key="1">
    <source>
        <dbReference type="ARBA" id="ARBA00004651"/>
    </source>
</evidence>
<feature type="transmembrane region" description="Helical" evidence="7">
    <location>
        <begin position="12"/>
        <end position="35"/>
    </location>
</feature>
<feature type="transmembrane region" description="Helical" evidence="7">
    <location>
        <begin position="134"/>
        <end position="152"/>
    </location>
</feature>
<feature type="domain" description="Major facilitator superfamily (MFS) profile" evidence="8">
    <location>
        <begin position="9"/>
        <end position="387"/>
    </location>
</feature>
<reference evidence="9 10" key="1">
    <citation type="submission" date="2019-03" db="EMBL/GenBank/DDBJ databases">
        <title>Genomic Encyclopedia of Type Strains, Phase IV (KMG-IV): sequencing the most valuable type-strain genomes for metagenomic binning, comparative biology and taxonomic classification.</title>
        <authorList>
            <person name="Goeker M."/>
        </authorList>
    </citation>
    <scope>NUCLEOTIDE SEQUENCE [LARGE SCALE GENOMIC DNA]</scope>
    <source>
        <strain evidence="9 10">DSM 19377</strain>
    </source>
</reference>
<feature type="transmembrane region" description="Helical" evidence="7">
    <location>
        <begin position="75"/>
        <end position="93"/>
    </location>
</feature>
<dbReference type="InterPro" id="IPR047200">
    <property type="entry name" value="MFS_YcaD-like"/>
</dbReference>
<dbReference type="PROSITE" id="PS00216">
    <property type="entry name" value="SUGAR_TRANSPORT_1"/>
    <property type="match status" value="1"/>
</dbReference>
<evidence type="ECO:0000256" key="7">
    <source>
        <dbReference type="SAM" id="Phobius"/>
    </source>
</evidence>
<dbReference type="PANTHER" id="PTHR23521:SF2">
    <property type="entry name" value="TRANSPORTER MFS SUPERFAMILY"/>
    <property type="match status" value="1"/>
</dbReference>
<dbReference type="InterPro" id="IPR011701">
    <property type="entry name" value="MFS"/>
</dbReference>
<protein>
    <submittedName>
        <fullName evidence="9">Putative MFS family arabinose efflux permease</fullName>
    </submittedName>
</protein>
<keyword evidence="4 7" id="KW-0812">Transmembrane</keyword>
<dbReference type="InterPro" id="IPR005829">
    <property type="entry name" value="Sugar_transporter_CS"/>
</dbReference>